<dbReference type="Proteomes" id="UP000803844">
    <property type="component" value="Unassembled WGS sequence"/>
</dbReference>
<dbReference type="SUPFAM" id="SSF56112">
    <property type="entry name" value="Protein kinase-like (PK-like)"/>
    <property type="match status" value="1"/>
</dbReference>
<sequence length="299" mass="34636">MTRQRYPPRLTYPYYAPAETLPAPLPTVPEILASEEVFPCIFQKRTIRKVGDHFIVKHGDIKLDEADNMHLVAWSCGDRVLVPKLYAAFHDEDTGANFIVMEYVHGKSMESLWTELGPVGRHRVATKLRKQFQSLRDMPAEGYYGRHGRRPYDDIFLGSDTLPCGPFPSEFLLNQAFFRRYVFLHPEVAEGRGTFYRDRVFPMVMTGHKPVFTHGDLQAKNILVRDSDGAPVLIDWECAAWYPEYWEYTNALWTSRRWGDDWFRFVGLCLKEYVVEFKCMENLLDDLLDAPRPGDPGTS</sequence>
<dbReference type="PANTHER" id="PTHR21310">
    <property type="entry name" value="AMINOGLYCOSIDE PHOSPHOTRANSFERASE-RELATED-RELATED"/>
    <property type="match status" value="1"/>
</dbReference>
<dbReference type="Gene3D" id="3.90.1200.10">
    <property type="match status" value="1"/>
</dbReference>
<reference evidence="2" key="1">
    <citation type="journal article" date="2020" name="Phytopathology">
        <title>Genome sequence of the chestnut blight fungus Cryphonectria parasitica EP155: A fundamental resource for an archetypical invasive plant pathogen.</title>
        <authorList>
            <person name="Crouch J.A."/>
            <person name="Dawe A."/>
            <person name="Aerts A."/>
            <person name="Barry K."/>
            <person name="Churchill A.C.L."/>
            <person name="Grimwood J."/>
            <person name="Hillman B."/>
            <person name="Milgroom M.G."/>
            <person name="Pangilinan J."/>
            <person name="Smith M."/>
            <person name="Salamov A."/>
            <person name="Schmutz J."/>
            <person name="Yadav J."/>
            <person name="Grigoriev I.V."/>
            <person name="Nuss D."/>
        </authorList>
    </citation>
    <scope>NUCLEOTIDE SEQUENCE</scope>
    <source>
        <strain evidence="2">EP155</strain>
    </source>
</reference>
<feature type="domain" description="Aminoglycoside phosphotransferase" evidence="1">
    <location>
        <begin position="62"/>
        <end position="261"/>
    </location>
</feature>
<dbReference type="InterPro" id="IPR011009">
    <property type="entry name" value="Kinase-like_dom_sf"/>
</dbReference>
<dbReference type="Pfam" id="PF01636">
    <property type="entry name" value="APH"/>
    <property type="match status" value="1"/>
</dbReference>
<dbReference type="EMBL" id="MU032344">
    <property type="protein sequence ID" value="KAF3770758.1"/>
    <property type="molecule type" value="Genomic_DNA"/>
</dbReference>
<protein>
    <submittedName>
        <fullName evidence="2">Kinase-like protein</fullName>
    </submittedName>
</protein>
<organism evidence="2 3">
    <name type="scientific">Cryphonectria parasitica (strain ATCC 38755 / EP155)</name>
    <dbReference type="NCBI Taxonomy" id="660469"/>
    <lineage>
        <taxon>Eukaryota</taxon>
        <taxon>Fungi</taxon>
        <taxon>Dikarya</taxon>
        <taxon>Ascomycota</taxon>
        <taxon>Pezizomycotina</taxon>
        <taxon>Sordariomycetes</taxon>
        <taxon>Sordariomycetidae</taxon>
        <taxon>Diaporthales</taxon>
        <taxon>Cryphonectriaceae</taxon>
        <taxon>Cryphonectria-Endothia species complex</taxon>
        <taxon>Cryphonectria</taxon>
    </lineage>
</organism>
<proteinExistence type="predicted"/>
<evidence type="ECO:0000313" key="3">
    <source>
        <dbReference type="Proteomes" id="UP000803844"/>
    </source>
</evidence>
<gene>
    <name evidence="2" type="ORF">M406DRAFT_336357</name>
</gene>
<dbReference type="RefSeq" id="XP_040781719.1">
    <property type="nucleotide sequence ID" value="XM_040921139.1"/>
</dbReference>
<keyword evidence="2" id="KW-0808">Transferase</keyword>
<evidence type="ECO:0000313" key="2">
    <source>
        <dbReference type="EMBL" id="KAF3770758.1"/>
    </source>
</evidence>
<dbReference type="InterPro" id="IPR002575">
    <property type="entry name" value="Aminoglycoside_PTrfase"/>
</dbReference>
<evidence type="ECO:0000259" key="1">
    <source>
        <dbReference type="Pfam" id="PF01636"/>
    </source>
</evidence>
<dbReference type="GO" id="GO:0016301">
    <property type="term" value="F:kinase activity"/>
    <property type="evidence" value="ECO:0007669"/>
    <property type="project" value="UniProtKB-KW"/>
</dbReference>
<dbReference type="GeneID" id="63838268"/>
<dbReference type="PANTHER" id="PTHR21310:SF48">
    <property type="entry name" value="AMINOGLYCOSIDE PHOSPHOTRANSFERASE DOMAIN-CONTAINING PROTEIN"/>
    <property type="match status" value="1"/>
</dbReference>
<name>A0A9P4YCD4_CRYP1</name>
<keyword evidence="2" id="KW-0418">Kinase</keyword>
<accession>A0A9P4YCD4</accession>
<keyword evidence="3" id="KW-1185">Reference proteome</keyword>
<comment type="caution">
    <text evidence="2">The sequence shown here is derived from an EMBL/GenBank/DDBJ whole genome shotgun (WGS) entry which is preliminary data.</text>
</comment>
<dbReference type="AlphaFoldDB" id="A0A9P4YCD4"/>
<dbReference type="InterPro" id="IPR051678">
    <property type="entry name" value="AGP_Transferase"/>
</dbReference>
<dbReference type="OrthoDB" id="4177236at2759"/>